<evidence type="ECO:0000313" key="6">
    <source>
        <dbReference type="Proteomes" id="UP000014680"/>
    </source>
</evidence>
<dbReference type="InterPro" id="IPR012677">
    <property type="entry name" value="Nucleotide-bd_a/b_plait_sf"/>
</dbReference>
<accession>A0A0A1UCP9</accession>
<dbReference type="PANTHER" id="PTHR48025">
    <property type="entry name" value="OS02G0815200 PROTEIN"/>
    <property type="match status" value="1"/>
</dbReference>
<dbReference type="InterPro" id="IPR000504">
    <property type="entry name" value="RRM_dom"/>
</dbReference>
<dbReference type="InterPro" id="IPR035979">
    <property type="entry name" value="RBD_domain_sf"/>
</dbReference>
<dbReference type="SUPFAM" id="SSF54928">
    <property type="entry name" value="RNA-binding domain, RBD"/>
    <property type="match status" value="2"/>
</dbReference>
<keyword evidence="1 2" id="KW-0694">RNA-binding</keyword>
<name>A0A0A1UCP9_ENTIV</name>
<dbReference type="CDD" id="cd00590">
    <property type="entry name" value="RRM_SF"/>
    <property type="match status" value="2"/>
</dbReference>
<evidence type="ECO:0000259" key="4">
    <source>
        <dbReference type="PROSITE" id="PS50102"/>
    </source>
</evidence>
<evidence type="ECO:0000256" key="3">
    <source>
        <dbReference type="SAM" id="MobiDB-lite"/>
    </source>
</evidence>
<gene>
    <name evidence="5" type="ORF">EIN_404630</name>
</gene>
<dbReference type="EMBL" id="KB206537">
    <property type="protein sequence ID" value="ELP90069.1"/>
    <property type="molecule type" value="Genomic_DNA"/>
</dbReference>
<feature type="compositionally biased region" description="Basic and acidic residues" evidence="3">
    <location>
        <begin position="70"/>
        <end position="84"/>
    </location>
</feature>
<evidence type="ECO:0000256" key="2">
    <source>
        <dbReference type="PROSITE-ProRule" id="PRU00176"/>
    </source>
</evidence>
<proteinExistence type="predicted"/>
<dbReference type="RefSeq" id="XP_004256840.1">
    <property type="nucleotide sequence ID" value="XM_004256792.1"/>
</dbReference>
<reference evidence="5 6" key="1">
    <citation type="submission" date="2012-10" db="EMBL/GenBank/DDBJ databases">
        <authorList>
            <person name="Zafar N."/>
            <person name="Inman J."/>
            <person name="Hall N."/>
            <person name="Lorenzi H."/>
            <person name="Caler E."/>
        </authorList>
    </citation>
    <scope>NUCLEOTIDE SEQUENCE [LARGE SCALE GENOMIC DNA]</scope>
    <source>
        <strain evidence="5 6">IP1</strain>
    </source>
</reference>
<keyword evidence="6" id="KW-1185">Reference proteome</keyword>
<dbReference type="InterPro" id="IPR050502">
    <property type="entry name" value="Euk_RNA-bind_prot"/>
</dbReference>
<dbReference type="GO" id="GO:0003723">
    <property type="term" value="F:RNA binding"/>
    <property type="evidence" value="ECO:0007669"/>
    <property type="project" value="UniProtKB-UniRule"/>
</dbReference>
<feature type="compositionally biased region" description="Basic and acidic residues" evidence="3">
    <location>
        <begin position="93"/>
        <end position="102"/>
    </location>
</feature>
<dbReference type="PROSITE" id="PS50102">
    <property type="entry name" value="RRM"/>
    <property type="match status" value="2"/>
</dbReference>
<organism evidence="5 6">
    <name type="scientific">Entamoeba invadens IP1</name>
    <dbReference type="NCBI Taxonomy" id="370355"/>
    <lineage>
        <taxon>Eukaryota</taxon>
        <taxon>Amoebozoa</taxon>
        <taxon>Evosea</taxon>
        <taxon>Archamoebae</taxon>
        <taxon>Mastigamoebida</taxon>
        <taxon>Entamoebidae</taxon>
        <taxon>Entamoeba</taxon>
    </lineage>
</organism>
<evidence type="ECO:0000256" key="1">
    <source>
        <dbReference type="ARBA" id="ARBA00022884"/>
    </source>
</evidence>
<feature type="domain" description="RRM" evidence="4">
    <location>
        <begin position="2"/>
        <end position="77"/>
    </location>
</feature>
<dbReference type="OrthoDB" id="439808at2759"/>
<feature type="region of interest" description="Disordered" evidence="3">
    <location>
        <begin position="70"/>
        <end position="151"/>
    </location>
</feature>
<dbReference type="KEGG" id="eiv:EIN_404630"/>
<dbReference type="VEuPathDB" id="AmoebaDB:EIN_404630"/>
<evidence type="ECO:0000313" key="5">
    <source>
        <dbReference type="EMBL" id="ELP90069.1"/>
    </source>
</evidence>
<feature type="compositionally biased region" description="Basic and acidic residues" evidence="3">
    <location>
        <begin position="113"/>
        <end position="141"/>
    </location>
</feature>
<dbReference type="SMART" id="SM00360">
    <property type="entry name" value="RRM"/>
    <property type="match status" value="2"/>
</dbReference>
<dbReference type="Proteomes" id="UP000014680">
    <property type="component" value="Unassembled WGS sequence"/>
</dbReference>
<sequence>MSKLYVCNLSYSTKESDLEKFFASFGNIKSCKLMISRGYSKGFGFVEYETEDDAKKALAANETEFMGRKLRIDIARPPRERHESAQQGSQEGDNERRDERSGAPRRYGGYRNYENRYNRNYERSYERPYQRNDGEVREYRSYQRRPYNPNYERRYERRNYDNEYERRPYEGHYQRKPYYTRPYKKEEENVEVSDTFVFVKNLPYSVDDAQLAEVFAKYSVKKAVIAHFNKGTKVLSKGFGFVELESKEKQQLAITEMNNFVIENRNITVVAAFKRQEEQTVKN</sequence>
<dbReference type="AlphaFoldDB" id="A0A0A1UCP9"/>
<dbReference type="Gene3D" id="3.30.70.330">
    <property type="match status" value="2"/>
</dbReference>
<dbReference type="Pfam" id="PF00076">
    <property type="entry name" value="RRM_1"/>
    <property type="match status" value="2"/>
</dbReference>
<dbReference type="GeneID" id="14888998"/>
<dbReference type="PANTHER" id="PTHR48025:SF1">
    <property type="entry name" value="RRM DOMAIN-CONTAINING PROTEIN"/>
    <property type="match status" value="1"/>
</dbReference>
<feature type="domain" description="RRM" evidence="4">
    <location>
        <begin position="195"/>
        <end position="274"/>
    </location>
</feature>
<protein>
    <submittedName>
        <fullName evidence="5">Polyadenylate-binding protein, cytoplasmic and nuclear, putative</fullName>
    </submittedName>
</protein>